<dbReference type="InterPro" id="IPR031311">
    <property type="entry name" value="CHIT_BIND_RR_consensus"/>
</dbReference>
<dbReference type="PROSITE" id="PS51155">
    <property type="entry name" value="CHIT_BIND_RR_2"/>
    <property type="match status" value="1"/>
</dbReference>
<dbReference type="PROSITE" id="PS00233">
    <property type="entry name" value="CHIT_BIND_RR_1"/>
    <property type="match status" value="1"/>
</dbReference>
<comment type="caution">
    <text evidence="5">The sequence shown here is derived from an EMBL/GenBank/DDBJ whole genome shotgun (WGS) entry which is preliminary data.</text>
</comment>
<dbReference type="InterPro" id="IPR000618">
    <property type="entry name" value="Insect_cuticle"/>
</dbReference>
<dbReference type="Pfam" id="PF00379">
    <property type="entry name" value="Chitin_bind_4"/>
    <property type="match status" value="1"/>
</dbReference>
<evidence type="ECO:0000313" key="6">
    <source>
        <dbReference type="Proteomes" id="UP001497623"/>
    </source>
</evidence>
<sequence>MNFQLILLVSMVGLSVAFPVIDFTVDSQGPESEEIHHTHRQEGQTGTAVTGEYSWESPEGIAFVVRYIADDKGFRVIESNATPTHNGLVANGEQGNLYGSSEEFDSFEK</sequence>
<evidence type="ECO:0000256" key="2">
    <source>
        <dbReference type="PROSITE-ProRule" id="PRU00497"/>
    </source>
</evidence>
<evidence type="ECO:0008006" key="7">
    <source>
        <dbReference type="Google" id="ProtNLM"/>
    </source>
</evidence>
<evidence type="ECO:0000256" key="4">
    <source>
        <dbReference type="SAM" id="SignalP"/>
    </source>
</evidence>
<evidence type="ECO:0000256" key="1">
    <source>
        <dbReference type="ARBA" id="ARBA00022460"/>
    </source>
</evidence>
<keyword evidence="4" id="KW-0732">Signal</keyword>
<dbReference type="EMBL" id="CAXKWB010020995">
    <property type="protein sequence ID" value="CAL4122914.1"/>
    <property type="molecule type" value="Genomic_DNA"/>
</dbReference>
<name>A0AAV2RH53_MEGNR</name>
<accession>A0AAV2RH53</accession>
<dbReference type="GO" id="GO:0042302">
    <property type="term" value="F:structural constituent of cuticle"/>
    <property type="evidence" value="ECO:0007669"/>
    <property type="project" value="UniProtKB-UniRule"/>
</dbReference>
<feature type="chain" id="PRO_5043741136" description="Cuticle protein" evidence="4">
    <location>
        <begin position="18"/>
        <end position="109"/>
    </location>
</feature>
<proteinExistence type="predicted"/>
<dbReference type="AlphaFoldDB" id="A0AAV2RH53"/>
<dbReference type="Proteomes" id="UP001497623">
    <property type="component" value="Unassembled WGS sequence"/>
</dbReference>
<reference evidence="5 6" key="1">
    <citation type="submission" date="2024-05" db="EMBL/GenBank/DDBJ databases">
        <authorList>
            <person name="Wallberg A."/>
        </authorList>
    </citation>
    <scope>NUCLEOTIDE SEQUENCE [LARGE SCALE GENOMIC DNA]</scope>
</reference>
<keyword evidence="1 2" id="KW-0193">Cuticle</keyword>
<keyword evidence="6" id="KW-1185">Reference proteome</keyword>
<protein>
    <recommendedName>
        <fullName evidence="7">Cuticle protein</fullName>
    </recommendedName>
</protein>
<evidence type="ECO:0000256" key="3">
    <source>
        <dbReference type="SAM" id="MobiDB-lite"/>
    </source>
</evidence>
<organism evidence="5 6">
    <name type="scientific">Meganyctiphanes norvegica</name>
    <name type="common">Northern krill</name>
    <name type="synonym">Thysanopoda norvegica</name>
    <dbReference type="NCBI Taxonomy" id="48144"/>
    <lineage>
        <taxon>Eukaryota</taxon>
        <taxon>Metazoa</taxon>
        <taxon>Ecdysozoa</taxon>
        <taxon>Arthropoda</taxon>
        <taxon>Crustacea</taxon>
        <taxon>Multicrustacea</taxon>
        <taxon>Malacostraca</taxon>
        <taxon>Eumalacostraca</taxon>
        <taxon>Eucarida</taxon>
        <taxon>Euphausiacea</taxon>
        <taxon>Euphausiidae</taxon>
        <taxon>Meganyctiphanes</taxon>
    </lineage>
</organism>
<evidence type="ECO:0000313" key="5">
    <source>
        <dbReference type="EMBL" id="CAL4122914.1"/>
    </source>
</evidence>
<gene>
    <name evidence="5" type="ORF">MNOR_LOCUS23623</name>
</gene>
<feature type="signal peptide" evidence="4">
    <location>
        <begin position="1"/>
        <end position="17"/>
    </location>
</feature>
<feature type="region of interest" description="Disordered" evidence="3">
    <location>
        <begin position="85"/>
        <end position="109"/>
    </location>
</feature>